<name>A0AAV5MSW3_9ROSI</name>
<accession>A0AAV5MSW3</accession>
<evidence type="ECO:0000313" key="2">
    <source>
        <dbReference type="Proteomes" id="UP001054252"/>
    </source>
</evidence>
<reference evidence="1 2" key="1">
    <citation type="journal article" date="2021" name="Commun. Biol.">
        <title>The genome of Shorea leprosula (Dipterocarpaceae) highlights the ecological relevance of drought in aseasonal tropical rainforests.</title>
        <authorList>
            <person name="Ng K.K.S."/>
            <person name="Kobayashi M.J."/>
            <person name="Fawcett J.A."/>
            <person name="Hatakeyama M."/>
            <person name="Paape T."/>
            <person name="Ng C.H."/>
            <person name="Ang C.C."/>
            <person name="Tnah L.H."/>
            <person name="Lee C.T."/>
            <person name="Nishiyama T."/>
            <person name="Sese J."/>
            <person name="O'Brien M.J."/>
            <person name="Copetti D."/>
            <person name="Mohd Noor M.I."/>
            <person name="Ong R.C."/>
            <person name="Putra M."/>
            <person name="Sireger I.Z."/>
            <person name="Indrioko S."/>
            <person name="Kosugi Y."/>
            <person name="Izuno A."/>
            <person name="Isagi Y."/>
            <person name="Lee S.L."/>
            <person name="Shimizu K.K."/>
        </authorList>
    </citation>
    <scope>NUCLEOTIDE SEQUENCE [LARGE SCALE GENOMIC DNA]</scope>
    <source>
        <strain evidence="1">214</strain>
    </source>
</reference>
<comment type="caution">
    <text evidence="1">The sequence shown here is derived from an EMBL/GenBank/DDBJ whole genome shotgun (WGS) entry which is preliminary data.</text>
</comment>
<protein>
    <submittedName>
        <fullName evidence="1">Uncharacterized protein</fullName>
    </submittedName>
</protein>
<sequence length="49" mass="5767">MNSFCCSASWSCLWPSDLHLWADESTVVQYWYWWSLSAFRSISHALIPP</sequence>
<proteinExistence type="predicted"/>
<dbReference type="Proteomes" id="UP001054252">
    <property type="component" value="Unassembled WGS sequence"/>
</dbReference>
<dbReference type="AlphaFoldDB" id="A0AAV5MSW3"/>
<organism evidence="1 2">
    <name type="scientific">Rubroshorea leprosula</name>
    <dbReference type="NCBI Taxonomy" id="152421"/>
    <lineage>
        <taxon>Eukaryota</taxon>
        <taxon>Viridiplantae</taxon>
        <taxon>Streptophyta</taxon>
        <taxon>Embryophyta</taxon>
        <taxon>Tracheophyta</taxon>
        <taxon>Spermatophyta</taxon>
        <taxon>Magnoliopsida</taxon>
        <taxon>eudicotyledons</taxon>
        <taxon>Gunneridae</taxon>
        <taxon>Pentapetalae</taxon>
        <taxon>rosids</taxon>
        <taxon>malvids</taxon>
        <taxon>Malvales</taxon>
        <taxon>Dipterocarpaceae</taxon>
        <taxon>Rubroshorea</taxon>
    </lineage>
</organism>
<dbReference type="EMBL" id="BPVZ01000544">
    <property type="protein sequence ID" value="GKV51806.1"/>
    <property type="molecule type" value="Genomic_DNA"/>
</dbReference>
<evidence type="ECO:0000313" key="1">
    <source>
        <dbReference type="EMBL" id="GKV51806.1"/>
    </source>
</evidence>
<keyword evidence="2" id="KW-1185">Reference proteome</keyword>
<gene>
    <name evidence="1" type="ORF">SLEP1_g58430</name>
</gene>